<keyword evidence="3 5" id="KW-0067">ATP-binding</keyword>
<dbReference type="Gene3D" id="3.40.50.300">
    <property type="entry name" value="P-loop containing nucleotide triphosphate hydrolases"/>
    <property type="match status" value="2"/>
</dbReference>
<gene>
    <name evidence="9" type="ORF">PCANC_24261</name>
</gene>
<dbReference type="SMART" id="SM00487">
    <property type="entry name" value="DEXDc"/>
    <property type="match status" value="1"/>
</dbReference>
<dbReference type="InterPro" id="IPR011545">
    <property type="entry name" value="DEAD/DEAH_box_helicase_dom"/>
</dbReference>
<dbReference type="Pfam" id="PF00271">
    <property type="entry name" value="Helicase_C"/>
    <property type="match status" value="1"/>
</dbReference>
<evidence type="ECO:0000259" key="8">
    <source>
        <dbReference type="PROSITE" id="PS51194"/>
    </source>
</evidence>
<protein>
    <recommendedName>
        <fullName evidence="5">ATP-dependent RNA helicase</fullName>
        <ecNumber evidence="5">3.6.4.13</ecNumber>
    </recommendedName>
</protein>
<dbReference type="PROSITE" id="PS51192">
    <property type="entry name" value="HELICASE_ATP_BIND_1"/>
    <property type="match status" value="1"/>
</dbReference>
<dbReference type="STRING" id="200324.A0A2N5S300"/>
<keyword evidence="10" id="KW-1185">Reference proteome</keyword>
<keyword evidence="4 5" id="KW-0694">RNA-binding</keyword>
<organism evidence="9 10">
    <name type="scientific">Puccinia coronata f. sp. avenae</name>
    <dbReference type="NCBI Taxonomy" id="200324"/>
    <lineage>
        <taxon>Eukaryota</taxon>
        <taxon>Fungi</taxon>
        <taxon>Dikarya</taxon>
        <taxon>Basidiomycota</taxon>
        <taxon>Pucciniomycotina</taxon>
        <taxon>Pucciniomycetes</taxon>
        <taxon>Pucciniales</taxon>
        <taxon>Pucciniaceae</taxon>
        <taxon>Puccinia</taxon>
    </lineage>
</organism>
<dbReference type="InterPro" id="IPR014001">
    <property type="entry name" value="Helicase_ATP-bd"/>
</dbReference>
<feature type="domain" description="Helicase ATP-binding" evidence="7">
    <location>
        <begin position="166"/>
        <end position="404"/>
    </location>
</feature>
<dbReference type="GO" id="GO:0016787">
    <property type="term" value="F:hydrolase activity"/>
    <property type="evidence" value="ECO:0007669"/>
    <property type="project" value="UniProtKB-KW"/>
</dbReference>
<comment type="similarity">
    <text evidence="5">Belongs to the DEAD box helicase family.</text>
</comment>
<evidence type="ECO:0000256" key="3">
    <source>
        <dbReference type="ARBA" id="ARBA00022840"/>
    </source>
</evidence>
<sequence>MFSVNRFDPNNSQQLKQDTGQPVCKPLLRLNQRLEAKNLSEKRTTITTEAEKSTEPETQAEETESIAPLVTRESQIHVDRQNPREPSLEPSHAVPLTKKQKARLQLGFTGANTIPLPSLQAPKPKSSAANFTKGWVFFSFSVQIAVFSILMPPLSAYPTTPASSLYPSRRPPRDLCVSAPTGSGKTLSYIVPIVEALSSRVVCHLRALIVLPTRDLVLQVKNTFDSFAKGTGLKAAIITGQHSFPKEQALLSSSRDGMEGAVDVVIATPGRLVDHLNCTPAFSLEHLCFLVLDEADQLLNKSQAWLNQILSSAPHATPSSESADPRFRTSSNLPSCSLAPPSESCPPSSAFPYEDRPHLRELNLPIETHNPCRLRPFRILLFSATLRRDPVKLAHLGLRRPVFVKISSSDSAPLDGDPERPARPMDFVDQLNSYSLPTTLKQYITVTRTDLKPLVFFKLVESQRIEKALCFCKSVEGARRLTALCRLMVEKFQALPSPPPLPSSVVASDTPLDQHVGNVELCRLFKVECFSSDLSPADRKKILQKFQAGEINMLICSDMIARGMDIPGVQNVVNYDAPIDIKKYVHRVGRTARANEHGRAFSLVEAQEAKFVKGFLDCGVRGSGSQSPLVKIRIDWKDVQAFLPSYHIALKGLAQMFGRSVDL</sequence>
<dbReference type="InterPro" id="IPR001650">
    <property type="entry name" value="Helicase_C-like"/>
</dbReference>
<dbReference type="EMBL" id="PGCJ01001215">
    <property type="protein sequence ID" value="PLW07602.1"/>
    <property type="molecule type" value="Genomic_DNA"/>
</dbReference>
<dbReference type="PANTHER" id="PTHR24031">
    <property type="entry name" value="RNA HELICASE"/>
    <property type="match status" value="1"/>
</dbReference>
<evidence type="ECO:0000256" key="2">
    <source>
        <dbReference type="ARBA" id="ARBA00022801"/>
    </source>
</evidence>
<dbReference type="InterPro" id="IPR027417">
    <property type="entry name" value="P-loop_NTPase"/>
</dbReference>
<dbReference type="EC" id="3.6.4.13" evidence="5"/>
<dbReference type="Pfam" id="PF00270">
    <property type="entry name" value="DEAD"/>
    <property type="match status" value="1"/>
</dbReference>
<dbReference type="CDD" id="cd17956">
    <property type="entry name" value="DEADc_DDX51"/>
    <property type="match status" value="1"/>
</dbReference>
<name>A0A2N5S300_9BASI</name>
<comment type="catalytic activity">
    <reaction evidence="5">
        <text>ATP + H2O = ADP + phosphate + H(+)</text>
        <dbReference type="Rhea" id="RHEA:13065"/>
        <dbReference type="ChEBI" id="CHEBI:15377"/>
        <dbReference type="ChEBI" id="CHEBI:15378"/>
        <dbReference type="ChEBI" id="CHEBI:30616"/>
        <dbReference type="ChEBI" id="CHEBI:43474"/>
        <dbReference type="ChEBI" id="CHEBI:456216"/>
        <dbReference type="EC" id="3.6.4.13"/>
    </reaction>
</comment>
<feature type="region of interest" description="Disordered" evidence="6">
    <location>
        <begin position="38"/>
        <end position="96"/>
    </location>
</feature>
<reference evidence="9 10" key="1">
    <citation type="submission" date="2017-11" db="EMBL/GenBank/DDBJ databases">
        <title>De novo assembly and phasing of dikaryotic genomes from two isolates of Puccinia coronata f. sp. avenae, the causal agent of oat crown rust.</title>
        <authorList>
            <person name="Miller M.E."/>
            <person name="Zhang Y."/>
            <person name="Omidvar V."/>
            <person name="Sperschneider J."/>
            <person name="Schwessinger B."/>
            <person name="Raley C."/>
            <person name="Palmer J.M."/>
            <person name="Garnica D."/>
            <person name="Upadhyaya N."/>
            <person name="Rathjen J."/>
            <person name="Taylor J.M."/>
            <person name="Park R.F."/>
            <person name="Dodds P.N."/>
            <person name="Hirsch C.D."/>
            <person name="Kianian S.F."/>
            <person name="Figueroa M."/>
        </authorList>
    </citation>
    <scope>NUCLEOTIDE SEQUENCE [LARGE SCALE GENOMIC DNA]</scope>
    <source>
        <strain evidence="9">12NC29</strain>
    </source>
</reference>
<feature type="compositionally biased region" description="Polar residues" evidence="6">
    <location>
        <begin position="8"/>
        <end position="20"/>
    </location>
</feature>
<proteinExistence type="inferred from homology"/>
<evidence type="ECO:0000256" key="4">
    <source>
        <dbReference type="ARBA" id="ARBA00022884"/>
    </source>
</evidence>
<dbReference type="GO" id="GO:0003724">
    <property type="term" value="F:RNA helicase activity"/>
    <property type="evidence" value="ECO:0007669"/>
    <property type="project" value="UniProtKB-EC"/>
</dbReference>
<dbReference type="Proteomes" id="UP000235388">
    <property type="component" value="Unassembled WGS sequence"/>
</dbReference>
<dbReference type="GO" id="GO:0005524">
    <property type="term" value="F:ATP binding"/>
    <property type="evidence" value="ECO:0007669"/>
    <property type="project" value="UniProtKB-UniRule"/>
</dbReference>
<evidence type="ECO:0000256" key="6">
    <source>
        <dbReference type="SAM" id="MobiDB-lite"/>
    </source>
</evidence>
<dbReference type="GO" id="GO:0003723">
    <property type="term" value="F:RNA binding"/>
    <property type="evidence" value="ECO:0007669"/>
    <property type="project" value="UniProtKB-UniRule"/>
</dbReference>
<dbReference type="AlphaFoldDB" id="A0A2N5S300"/>
<keyword evidence="2 5" id="KW-0378">Hydrolase</keyword>
<evidence type="ECO:0000256" key="5">
    <source>
        <dbReference type="RuleBase" id="RU365068"/>
    </source>
</evidence>
<evidence type="ECO:0000256" key="1">
    <source>
        <dbReference type="ARBA" id="ARBA00022741"/>
    </source>
</evidence>
<feature type="region of interest" description="Disordered" evidence="6">
    <location>
        <begin position="1"/>
        <end position="23"/>
    </location>
</feature>
<feature type="compositionally biased region" description="Polar residues" evidence="6">
    <location>
        <begin position="317"/>
        <end position="332"/>
    </location>
</feature>
<evidence type="ECO:0000259" key="7">
    <source>
        <dbReference type="PROSITE" id="PS51192"/>
    </source>
</evidence>
<comment type="function">
    <text evidence="5">RNA helicase.</text>
</comment>
<evidence type="ECO:0000313" key="10">
    <source>
        <dbReference type="Proteomes" id="UP000235388"/>
    </source>
</evidence>
<evidence type="ECO:0000313" key="9">
    <source>
        <dbReference type="EMBL" id="PLW07602.1"/>
    </source>
</evidence>
<accession>A0A2N5S300</accession>
<dbReference type="SUPFAM" id="SSF52540">
    <property type="entry name" value="P-loop containing nucleoside triphosphate hydrolases"/>
    <property type="match status" value="1"/>
</dbReference>
<comment type="caution">
    <text evidence="9">The sequence shown here is derived from an EMBL/GenBank/DDBJ whole genome shotgun (WGS) entry which is preliminary data.</text>
</comment>
<dbReference type="PROSITE" id="PS51194">
    <property type="entry name" value="HELICASE_CTER"/>
    <property type="match status" value="1"/>
</dbReference>
<keyword evidence="5" id="KW-0347">Helicase</keyword>
<feature type="domain" description="Helicase C-terminal" evidence="8">
    <location>
        <begin position="439"/>
        <end position="640"/>
    </location>
</feature>
<comment type="domain">
    <text evidence="5">The Q motif is unique to and characteristic of the DEAD box family of RNA helicases and controls ATP binding and hydrolysis.</text>
</comment>
<dbReference type="SMART" id="SM00490">
    <property type="entry name" value="HELICc"/>
    <property type="match status" value="1"/>
</dbReference>
<feature type="compositionally biased region" description="Basic and acidic residues" evidence="6">
    <location>
        <begin position="74"/>
        <end position="87"/>
    </location>
</feature>
<dbReference type="CDD" id="cd18787">
    <property type="entry name" value="SF2_C_DEAD"/>
    <property type="match status" value="1"/>
</dbReference>
<feature type="region of interest" description="Disordered" evidence="6">
    <location>
        <begin position="315"/>
        <end position="341"/>
    </location>
</feature>
<keyword evidence="1 5" id="KW-0547">Nucleotide-binding</keyword>
<feature type="compositionally biased region" description="Basic and acidic residues" evidence="6">
    <location>
        <begin position="38"/>
        <end position="55"/>
    </location>
</feature>
<dbReference type="OrthoDB" id="3370at2759"/>